<proteinExistence type="predicted"/>
<evidence type="ECO:0000313" key="2">
    <source>
        <dbReference type="Proteomes" id="UP000002281"/>
    </source>
</evidence>
<reference evidence="1" key="3">
    <citation type="submission" date="2025-09" db="UniProtKB">
        <authorList>
            <consortium name="Ensembl"/>
        </authorList>
    </citation>
    <scope>IDENTIFICATION</scope>
    <source>
        <strain evidence="1">Thoroughbred</strain>
    </source>
</reference>
<reference evidence="1" key="2">
    <citation type="submission" date="2025-08" db="UniProtKB">
        <authorList>
            <consortium name="Ensembl"/>
        </authorList>
    </citation>
    <scope>IDENTIFICATION</scope>
    <source>
        <strain evidence="1">Thoroughbred</strain>
    </source>
</reference>
<organism evidence="1 2">
    <name type="scientific">Equus caballus</name>
    <name type="common">Horse</name>
    <dbReference type="NCBI Taxonomy" id="9796"/>
    <lineage>
        <taxon>Eukaryota</taxon>
        <taxon>Metazoa</taxon>
        <taxon>Chordata</taxon>
        <taxon>Craniata</taxon>
        <taxon>Vertebrata</taxon>
        <taxon>Euteleostomi</taxon>
        <taxon>Mammalia</taxon>
        <taxon>Eutheria</taxon>
        <taxon>Laurasiatheria</taxon>
        <taxon>Perissodactyla</taxon>
        <taxon>Equidae</taxon>
        <taxon>Equus</taxon>
    </lineage>
</organism>
<keyword evidence="2" id="KW-1185">Reference proteome</keyword>
<dbReference type="Ensembl" id="ENSECAT00000100052.1">
    <property type="protein sequence ID" value="ENSECAP00000089906.1"/>
    <property type="gene ID" value="ENSECAG00000054240.1"/>
</dbReference>
<sequence>MQHPFMIKTFNKPGREGNFLNLIKGMYEIPTANIILNGERLHAFPLRTGIRQGCSLLPLPFNTILEVLA</sequence>
<dbReference type="Proteomes" id="UP000002281">
    <property type="component" value="Chromosome X"/>
</dbReference>
<protein>
    <recommendedName>
        <fullName evidence="3">Reverse transcriptase domain-containing protein</fullName>
    </recommendedName>
</protein>
<dbReference type="AlphaFoldDB" id="A0A9L0TRW4"/>
<evidence type="ECO:0000313" key="1">
    <source>
        <dbReference type="Ensembl" id="ENSECAP00000089906.1"/>
    </source>
</evidence>
<accession>A0A9L0TRW4</accession>
<name>A0A9L0TRW4_HORSE</name>
<evidence type="ECO:0008006" key="3">
    <source>
        <dbReference type="Google" id="ProtNLM"/>
    </source>
</evidence>
<reference evidence="1 2" key="1">
    <citation type="journal article" date="2009" name="Science">
        <title>Genome sequence, comparative analysis, and population genetics of the domestic horse.</title>
        <authorList>
            <consortium name="Broad Institute Genome Sequencing Platform"/>
            <consortium name="Broad Institute Whole Genome Assembly Team"/>
            <person name="Wade C.M."/>
            <person name="Giulotto E."/>
            <person name="Sigurdsson S."/>
            <person name="Zoli M."/>
            <person name="Gnerre S."/>
            <person name="Imsland F."/>
            <person name="Lear T.L."/>
            <person name="Adelson D.L."/>
            <person name="Bailey E."/>
            <person name="Bellone R.R."/>
            <person name="Bloecker H."/>
            <person name="Distl O."/>
            <person name="Edgar R.C."/>
            <person name="Garber M."/>
            <person name="Leeb T."/>
            <person name="Mauceli E."/>
            <person name="MacLeod J.N."/>
            <person name="Penedo M.C.T."/>
            <person name="Raison J.M."/>
            <person name="Sharpe T."/>
            <person name="Vogel J."/>
            <person name="Andersson L."/>
            <person name="Antczak D.F."/>
            <person name="Biagi T."/>
            <person name="Binns M.M."/>
            <person name="Chowdhary B.P."/>
            <person name="Coleman S.J."/>
            <person name="Della Valle G."/>
            <person name="Fryc S."/>
            <person name="Guerin G."/>
            <person name="Hasegawa T."/>
            <person name="Hill E.W."/>
            <person name="Jurka J."/>
            <person name="Kiialainen A."/>
            <person name="Lindgren G."/>
            <person name="Liu J."/>
            <person name="Magnani E."/>
            <person name="Mickelson J.R."/>
            <person name="Murray J."/>
            <person name="Nergadze S.G."/>
            <person name="Onofrio R."/>
            <person name="Pedroni S."/>
            <person name="Piras M.F."/>
            <person name="Raudsepp T."/>
            <person name="Rocchi M."/>
            <person name="Roeed K.H."/>
            <person name="Ryder O.A."/>
            <person name="Searle S."/>
            <person name="Skow L."/>
            <person name="Swinburne J.E."/>
            <person name="Syvaenen A.C."/>
            <person name="Tozaki T."/>
            <person name="Valberg S.J."/>
            <person name="Vaudin M."/>
            <person name="White J.R."/>
            <person name="Zody M.C."/>
            <person name="Lander E.S."/>
            <person name="Lindblad-Toh K."/>
        </authorList>
    </citation>
    <scope>NUCLEOTIDE SEQUENCE [LARGE SCALE GENOMIC DNA]</scope>
    <source>
        <strain evidence="1 2">Thoroughbred</strain>
    </source>
</reference>
<dbReference type="PANTHER" id="PTHR19446">
    <property type="entry name" value="REVERSE TRANSCRIPTASES"/>
    <property type="match status" value="1"/>
</dbReference>
<dbReference type="GeneTree" id="ENSGT00950000185060"/>